<dbReference type="AlphaFoldDB" id="A0A8T4LFB9"/>
<evidence type="ECO:0000313" key="3">
    <source>
        <dbReference type="Proteomes" id="UP000675968"/>
    </source>
</evidence>
<feature type="transmembrane region" description="Helical" evidence="1">
    <location>
        <begin position="7"/>
        <end position="29"/>
    </location>
</feature>
<evidence type="ECO:0008006" key="4">
    <source>
        <dbReference type="Google" id="ProtNLM"/>
    </source>
</evidence>
<accession>A0A8T4LFB9</accession>
<name>A0A8T4LFB9_9ARCH</name>
<feature type="transmembrane region" description="Helical" evidence="1">
    <location>
        <begin position="86"/>
        <end position="113"/>
    </location>
</feature>
<reference evidence="2" key="1">
    <citation type="submission" date="2021-03" db="EMBL/GenBank/DDBJ databases">
        <authorList>
            <person name="Jaffe A."/>
        </authorList>
    </citation>
    <scope>NUCLEOTIDE SEQUENCE</scope>
    <source>
        <strain evidence="2">RIFCSPLOWO2_01_FULL_AR10_48_17</strain>
    </source>
</reference>
<feature type="transmembrane region" description="Helical" evidence="1">
    <location>
        <begin position="41"/>
        <end position="65"/>
    </location>
</feature>
<keyword evidence="1" id="KW-1133">Transmembrane helix</keyword>
<keyword evidence="1" id="KW-0472">Membrane</keyword>
<organism evidence="2 3">
    <name type="scientific">Candidatus Iainarchaeum sp</name>
    <dbReference type="NCBI Taxonomy" id="3101447"/>
    <lineage>
        <taxon>Archaea</taxon>
        <taxon>Candidatus Iainarchaeota</taxon>
        <taxon>Candidatus Iainarchaeia</taxon>
        <taxon>Candidatus Iainarchaeales</taxon>
        <taxon>Candidatus Iainarchaeaceae</taxon>
        <taxon>Candidatus Iainarchaeum</taxon>
    </lineage>
</organism>
<evidence type="ECO:0000256" key="1">
    <source>
        <dbReference type="SAM" id="Phobius"/>
    </source>
</evidence>
<comment type="caution">
    <text evidence="2">The sequence shown here is derived from an EMBL/GenBank/DDBJ whole genome shotgun (WGS) entry which is preliminary data.</text>
</comment>
<reference evidence="2" key="2">
    <citation type="submission" date="2021-05" db="EMBL/GenBank/DDBJ databases">
        <title>Protein family content uncovers lineage relationships and bacterial pathway maintenance mechanisms in DPANN archaea.</title>
        <authorList>
            <person name="Castelle C.J."/>
            <person name="Meheust R."/>
            <person name="Jaffe A.L."/>
            <person name="Seitz K."/>
            <person name="Gong X."/>
            <person name="Baker B.J."/>
            <person name="Banfield J.F."/>
        </authorList>
    </citation>
    <scope>NUCLEOTIDE SEQUENCE</scope>
    <source>
        <strain evidence="2">RIFCSPLOWO2_01_FULL_AR10_48_17</strain>
    </source>
</reference>
<proteinExistence type="predicted"/>
<keyword evidence="1" id="KW-0812">Transmembrane</keyword>
<gene>
    <name evidence="2" type="ORF">J4215_03320</name>
</gene>
<feature type="transmembrane region" description="Helical" evidence="1">
    <location>
        <begin position="119"/>
        <end position="142"/>
    </location>
</feature>
<evidence type="ECO:0000313" key="2">
    <source>
        <dbReference type="EMBL" id="MBS3061586.1"/>
    </source>
</evidence>
<sequence>MDIQERVFWIHLLGLLLAVIAGALFFAITQTEKISGIIGVMYFWGAIVGIGLGCVFLYCFTLLALDRSHPGGSFKIRFWRFPFWTLQQAVLFSIFIIPIASALGWVIAVAMWFNVIAGTILSFFLTLFPVFYFICASMALAYPKTYSKLFGEVLESSAQSDPSPQVLKQ</sequence>
<protein>
    <recommendedName>
        <fullName evidence="4">Transmembrane protein</fullName>
    </recommendedName>
</protein>
<dbReference type="EMBL" id="JAGVWC010000010">
    <property type="protein sequence ID" value="MBS3061586.1"/>
    <property type="molecule type" value="Genomic_DNA"/>
</dbReference>
<dbReference type="Proteomes" id="UP000675968">
    <property type="component" value="Unassembled WGS sequence"/>
</dbReference>